<keyword evidence="1" id="KW-0472">Membrane</keyword>
<proteinExistence type="predicted"/>
<dbReference type="Proteomes" id="UP001271789">
    <property type="component" value="Unassembled WGS sequence"/>
</dbReference>
<feature type="domain" description="GLUG" evidence="2">
    <location>
        <begin position="344"/>
        <end position="373"/>
    </location>
</feature>
<dbReference type="Gene3D" id="2.160.20.110">
    <property type="match status" value="1"/>
</dbReference>
<organism evidence="3 4">
    <name type="scientific">Methanolapillus africanus</name>
    <dbReference type="NCBI Taxonomy" id="3028297"/>
    <lineage>
        <taxon>Archaea</taxon>
        <taxon>Methanobacteriati</taxon>
        <taxon>Methanobacteriota</taxon>
        <taxon>Stenosarchaea group</taxon>
        <taxon>Methanomicrobia</taxon>
        <taxon>Methanosarcinales</taxon>
        <taxon>Methanosarcinaceae</taxon>
        <taxon>Methanolapillus</taxon>
    </lineage>
</organism>
<keyword evidence="4" id="KW-1185">Reference proteome</keyword>
<dbReference type="EMBL" id="JAWDKD010000009">
    <property type="protein sequence ID" value="MDV0446685.1"/>
    <property type="molecule type" value="Genomic_DNA"/>
</dbReference>
<evidence type="ECO:0000313" key="3">
    <source>
        <dbReference type="EMBL" id="MDV0446685.1"/>
    </source>
</evidence>
<accession>A0AAE4MHG3</accession>
<gene>
    <name evidence="3" type="ORF">MsAg5_05350</name>
</gene>
<dbReference type="Pfam" id="PF07581">
    <property type="entry name" value="Glug"/>
    <property type="match status" value="1"/>
</dbReference>
<protein>
    <recommendedName>
        <fullName evidence="2">GLUG domain-containing protein</fullName>
    </recommendedName>
</protein>
<reference evidence="3" key="1">
    <citation type="submission" date="2023-06" db="EMBL/GenBank/DDBJ databases">
        <title>Genome sequence of Methanosarcinaceae archaeon Ag5.</title>
        <authorList>
            <person name="Protasov E."/>
            <person name="Platt K."/>
            <person name="Poehlein A."/>
            <person name="Daniel R."/>
            <person name="Brune A."/>
        </authorList>
    </citation>
    <scope>NUCLEOTIDE SEQUENCE</scope>
    <source>
        <strain evidence="3">Ag5</strain>
    </source>
</reference>
<evidence type="ECO:0000256" key="1">
    <source>
        <dbReference type="SAM" id="Phobius"/>
    </source>
</evidence>
<feature type="transmembrane region" description="Helical" evidence="1">
    <location>
        <begin position="12"/>
        <end position="31"/>
    </location>
</feature>
<keyword evidence="1" id="KW-1133">Transmembrane helix</keyword>
<sequence length="423" mass="44245">MKREWTTFQTIAAFIVVVFAAGVILYGFSYLDDEKNNTTVNIDDETARALWGGGNGTPNDPYLIYNATQLHNIRYGLDKSFKLMADIDLDAEGFDNDGDPVNGNFEPIGKHEYNRDRRASNNFEVSAAFRGNFDGNGHTISNMHLDLPDNQYVGLFGFAVSVDGKNNSISNVTLVNMTADGHRYVGSVAGVIFSEDNSTMSVISCNVSGFVNCSEDSNGGIVGAAGAEDGGNTTIQNCIFTGTMNGNNHVGGIIGEFSSDNATMAIISCTATKPVAGLRDDIGGIVGGFSATNCGNSSVISCQAVGVSRGEKMVGGIAGSIEATNDSMALISNCSSNGDVVGENSNIGGIVGFVYAYDGITTISSCFSTGTVISEGIQANYTTPGGVGGLVGSGKNENVQIIDSEFIGIVIDPSDPKYYNQTN</sequence>
<keyword evidence="1" id="KW-0812">Transmembrane</keyword>
<dbReference type="InterPro" id="IPR011493">
    <property type="entry name" value="GLUG"/>
</dbReference>
<dbReference type="RefSeq" id="WP_338099090.1">
    <property type="nucleotide sequence ID" value="NZ_JAWDKD010000009.1"/>
</dbReference>
<dbReference type="AlphaFoldDB" id="A0AAE4MHG3"/>
<name>A0AAE4MHG3_9EURY</name>
<comment type="caution">
    <text evidence="3">The sequence shown here is derived from an EMBL/GenBank/DDBJ whole genome shotgun (WGS) entry which is preliminary data.</text>
</comment>
<evidence type="ECO:0000259" key="2">
    <source>
        <dbReference type="Pfam" id="PF07581"/>
    </source>
</evidence>
<evidence type="ECO:0000313" key="4">
    <source>
        <dbReference type="Proteomes" id="UP001271789"/>
    </source>
</evidence>